<dbReference type="Proteomes" id="UP000466586">
    <property type="component" value="Unassembled WGS sequence"/>
</dbReference>
<accession>A0A7K1Y9W6</accession>
<protein>
    <recommendedName>
        <fullName evidence="3">Outer membrane beta-barrel protein</fullName>
    </recommendedName>
</protein>
<comment type="caution">
    <text evidence="1">The sequence shown here is derived from an EMBL/GenBank/DDBJ whole genome shotgun (WGS) entry which is preliminary data.</text>
</comment>
<reference evidence="1 2" key="1">
    <citation type="submission" date="2019-11" db="EMBL/GenBank/DDBJ databases">
        <title>Pedobacter sp. HMF7647 Genome sequencing and assembly.</title>
        <authorList>
            <person name="Kang H."/>
            <person name="Kim H."/>
            <person name="Joh K."/>
        </authorList>
    </citation>
    <scope>NUCLEOTIDE SEQUENCE [LARGE SCALE GENOMIC DNA]</scope>
    <source>
        <strain evidence="1 2">HMF7647</strain>
    </source>
</reference>
<organism evidence="1 2">
    <name type="scientific">Hufsiella arboris</name>
    <dbReference type="NCBI Taxonomy" id="2695275"/>
    <lineage>
        <taxon>Bacteria</taxon>
        <taxon>Pseudomonadati</taxon>
        <taxon>Bacteroidota</taxon>
        <taxon>Sphingobacteriia</taxon>
        <taxon>Sphingobacteriales</taxon>
        <taxon>Sphingobacteriaceae</taxon>
        <taxon>Hufsiella</taxon>
    </lineage>
</organism>
<name>A0A7K1Y9W6_9SPHI</name>
<evidence type="ECO:0000313" key="2">
    <source>
        <dbReference type="Proteomes" id="UP000466586"/>
    </source>
</evidence>
<dbReference type="AlphaFoldDB" id="A0A7K1Y9W6"/>
<gene>
    <name evidence="1" type="ORF">GS399_10465</name>
</gene>
<evidence type="ECO:0000313" key="1">
    <source>
        <dbReference type="EMBL" id="MXV51393.1"/>
    </source>
</evidence>
<evidence type="ECO:0008006" key="3">
    <source>
        <dbReference type="Google" id="ProtNLM"/>
    </source>
</evidence>
<keyword evidence="2" id="KW-1185">Reference proteome</keyword>
<dbReference type="EMBL" id="WVHT01000004">
    <property type="protein sequence ID" value="MXV51393.1"/>
    <property type="molecule type" value="Genomic_DNA"/>
</dbReference>
<proteinExistence type="predicted"/>
<dbReference type="RefSeq" id="WP_160844564.1">
    <property type="nucleotide sequence ID" value="NZ_WVHT01000004.1"/>
</dbReference>
<sequence>MRIFTLSIICFFVVLKVSGQSSLNWMLSTQAGLSSHTTTNYQGSLMIGFATQNNQQISVGPVIKSFFVANHQQANIGGRIYSQSPIVGPLSLYLQCDIFQMNMSPAQYTPEKKLKLDAGLGAAFTFNNNIGLAAGYNFGEFNPMTSTSKGVGNLRIFYNLPLTQK</sequence>